<dbReference type="CDD" id="cd07177">
    <property type="entry name" value="terB_like"/>
    <property type="match status" value="1"/>
</dbReference>
<dbReference type="SUPFAM" id="SSF158682">
    <property type="entry name" value="TerB-like"/>
    <property type="match status" value="1"/>
</dbReference>
<comment type="caution">
    <text evidence="1">The sequence shown here is derived from an EMBL/GenBank/DDBJ whole genome shotgun (WGS) entry which is preliminary data.</text>
</comment>
<evidence type="ECO:0000313" key="2">
    <source>
        <dbReference type="Proteomes" id="UP000075420"/>
    </source>
</evidence>
<dbReference type="Proteomes" id="UP000075420">
    <property type="component" value="Unassembled WGS sequence"/>
</dbReference>
<sequence>MLDKLSRQERLQLMRFICSFAWADLEVREQERDFVRKMILRLQLDEEEAKEVRGWLEVPPTADDLDPMKIPRAHRQLFLAAAREMISSDGEIGEEERESLNLLEQLTR</sequence>
<accession>A0A150PCM2</accession>
<dbReference type="InterPro" id="IPR029024">
    <property type="entry name" value="TerB-like"/>
</dbReference>
<dbReference type="EMBL" id="JELY01002144">
    <property type="protein sequence ID" value="KYF53441.1"/>
    <property type="molecule type" value="Genomic_DNA"/>
</dbReference>
<dbReference type="AlphaFoldDB" id="A0A150PCM2"/>
<dbReference type="Gene3D" id="1.10.3680.10">
    <property type="entry name" value="TerB-like"/>
    <property type="match status" value="1"/>
</dbReference>
<reference evidence="1 2" key="1">
    <citation type="submission" date="2014-02" db="EMBL/GenBank/DDBJ databases">
        <title>The small core and large imbalanced accessory genome model reveals a collaborative survival strategy of Sorangium cellulosum strains in nature.</title>
        <authorList>
            <person name="Han K."/>
            <person name="Peng R."/>
            <person name="Blom J."/>
            <person name="Li Y.-Z."/>
        </authorList>
    </citation>
    <scope>NUCLEOTIDE SEQUENCE [LARGE SCALE GENOMIC DNA]</scope>
    <source>
        <strain evidence="1 2">So0157-25</strain>
    </source>
</reference>
<protein>
    <recommendedName>
        <fullName evidence="3">Co-chaperone DjlA N-terminal domain-containing protein</fullName>
    </recommendedName>
</protein>
<name>A0A150PCM2_SORCE</name>
<evidence type="ECO:0008006" key="3">
    <source>
        <dbReference type="Google" id="ProtNLM"/>
    </source>
</evidence>
<proteinExistence type="predicted"/>
<gene>
    <name evidence="1" type="ORF">BE08_00895</name>
</gene>
<organism evidence="1 2">
    <name type="scientific">Sorangium cellulosum</name>
    <name type="common">Polyangium cellulosum</name>
    <dbReference type="NCBI Taxonomy" id="56"/>
    <lineage>
        <taxon>Bacteria</taxon>
        <taxon>Pseudomonadati</taxon>
        <taxon>Myxococcota</taxon>
        <taxon>Polyangia</taxon>
        <taxon>Polyangiales</taxon>
        <taxon>Polyangiaceae</taxon>
        <taxon>Sorangium</taxon>
    </lineage>
</organism>
<evidence type="ECO:0000313" key="1">
    <source>
        <dbReference type="EMBL" id="KYF53441.1"/>
    </source>
</evidence>